<dbReference type="VEuPathDB" id="FungiDB:MELLADRAFT_105772"/>
<feature type="compositionally biased region" description="Polar residues" evidence="1">
    <location>
        <begin position="186"/>
        <end position="206"/>
    </location>
</feature>
<feature type="compositionally biased region" description="Polar residues" evidence="1">
    <location>
        <begin position="147"/>
        <end position="158"/>
    </location>
</feature>
<evidence type="ECO:0000313" key="2">
    <source>
        <dbReference type="EMBL" id="EGG07537.1"/>
    </source>
</evidence>
<dbReference type="KEGG" id="mlr:MELLADRAFT_105772"/>
<feature type="compositionally biased region" description="Basic and acidic residues" evidence="1">
    <location>
        <begin position="259"/>
        <end position="279"/>
    </location>
</feature>
<proteinExistence type="predicted"/>
<evidence type="ECO:0000256" key="1">
    <source>
        <dbReference type="SAM" id="MobiDB-lite"/>
    </source>
</evidence>
<protein>
    <submittedName>
        <fullName evidence="2">Uncharacterized protein</fullName>
    </submittedName>
</protein>
<sequence length="683" mass="75137">MSDPPSVFNLVSVFTSPSLLSGPVPLKAVYKDCAFVLRYAISHEAGAAKILNTTERDETSTSTTKPAEIAGSPEQSELSDPWQYAVAAKKAIPFDQTVDSDQQLINQRLNQTSRASNSSQSSSGPPADLTKDLAPPRITKTFESENIPGTPTPASQASVHEDSIGARITPQETRAKAGMNKMAGQRGQSRRTLTNLAGVQMASTQAPKRANQKATQGRRVEEIKAASCDNSRAQSADGDEEGDSRFIYMRRAASVSVVDSRKDQDQALEVDARKQKPAAEHQPSQDSGVEMSRKRKSARLPSSEAELSSRATHPEGVLDDEETRPAAKDRTQGPAKHGSQQEISMDISDEEGDVTLTALDHDKIEAGVFTPKDPVNVKEGQTKEKKAEDDEEDYDPERTMAIDEAREEYQLEGNQTEFKIIEAYQFNEIPRLYKAPEIAPARQWKPKRKAADNPIGEITFTKYSHAPGPSKKARREAVSSDADENADIGVKSKANVKGKSEAPPPKSTEQVTTSDKEDDPVALAAKRNEKALKAKEAQAKEDVSPVVALNQKMRPRQDVTRLCTWLAYSSFCIFPKNATPTFQNPMLILSLHPSLTELLLKPSKAEKTVVAALDKILSAPGFQWGDGMAANVKNIIRTWHFVESSLDDKPTKEQMYEHTVQMSYLCEDDKMRERIQTCKLSNL</sequence>
<dbReference type="Proteomes" id="UP000001072">
    <property type="component" value="Unassembled WGS sequence"/>
</dbReference>
<dbReference type="GeneID" id="18922714"/>
<feature type="region of interest" description="Disordered" evidence="1">
    <location>
        <begin position="52"/>
        <end position="79"/>
    </location>
</feature>
<dbReference type="EMBL" id="GL883104">
    <property type="protein sequence ID" value="EGG07537.1"/>
    <property type="molecule type" value="Genomic_DNA"/>
</dbReference>
<reference evidence="3" key="1">
    <citation type="journal article" date="2011" name="Proc. Natl. Acad. Sci. U.S.A.">
        <title>Obligate biotrophy features unraveled by the genomic analysis of rust fungi.</title>
        <authorList>
            <person name="Duplessis S."/>
            <person name="Cuomo C.A."/>
            <person name="Lin Y.-C."/>
            <person name="Aerts A."/>
            <person name="Tisserant E."/>
            <person name="Veneault-Fourrey C."/>
            <person name="Joly D.L."/>
            <person name="Hacquard S."/>
            <person name="Amselem J."/>
            <person name="Cantarel B.L."/>
            <person name="Chiu R."/>
            <person name="Coutinho P.M."/>
            <person name="Feau N."/>
            <person name="Field M."/>
            <person name="Frey P."/>
            <person name="Gelhaye E."/>
            <person name="Goldberg J."/>
            <person name="Grabherr M.G."/>
            <person name="Kodira C.D."/>
            <person name="Kohler A."/>
            <person name="Kuees U."/>
            <person name="Lindquist E.A."/>
            <person name="Lucas S.M."/>
            <person name="Mago R."/>
            <person name="Mauceli E."/>
            <person name="Morin E."/>
            <person name="Murat C."/>
            <person name="Pangilinan J.L."/>
            <person name="Park R."/>
            <person name="Pearson M."/>
            <person name="Quesneville H."/>
            <person name="Rouhier N."/>
            <person name="Sakthikumar S."/>
            <person name="Salamov A.A."/>
            <person name="Schmutz J."/>
            <person name="Selles B."/>
            <person name="Shapiro H."/>
            <person name="Tanguay P."/>
            <person name="Tuskan G.A."/>
            <person name="Henrissat B."/>
            <person name="Van de Peer Y."/>
            <person name="Rouze P."/>
            <person name="Ellis J.G."/>
            <person name="Dodds P.N."/>
            <person name="Schein J.E."/>
            <person name="Zhong S."/>
            <person name="Hamelin R.C."/>
            <person name="Grigoriev I.V."/>
            <person name="Szabo L.J."/>
            <person name="Martin F."/>
        </authorList>
    </citation>
    <scope>NUCLEOTIDE SEQUENCE [LARGE SCALE GENOMIC DNA]</scope>
    <source>
        <strain evidence="3">98AG31 / pathotype 3-4-7</strain>
    </source>
</reference>
<dbReference type="InParanoid" id="F4RJ99"/>
<gene>
    <name evidence="2" type="ORF">MELLADRAFT_105772</name>
</gene>
<feature type="region of interest" description="Disordered" evidence="1">
    <location>
        <begin position="460"/>
        <end position="519"/>
    </location>
</feature>
<feature type="region of interest" description="Disordered" evidence="1">
    <location>
        <begin position="110"/>
        <end position="352"/>
    </location>
</feature>
<feature type="compositionally biased region" description="Low complexity" evidence="1">
    <location>
        <begin position="113"/>
        <end position="123"/>
    </location>
</feature>
<name>F4RJ99_MELLP</name>
<organism evidence="3">
    <name type="scientific">Melampsora larici-populina (strain 98AG31 / pathotype 3-4-7)</name>
    <name type="common">Poplar leaf rust fungus</name>
    <dbReference type="NCBI Taxonomy" id="747676"/>
    <lineage>
        <taxon>Eukaryota</taxon>
        <taxon>Fungi</taxon>
        <taxon>Dikarya</taxon>
        <taxon>Basidiomycota</taxon>
        <taxon>Pucciniomycotina</taxon>
        <taxon>Pucciniomycetes</taxon>
        <taxon>Pucciniales</taxon>
        <taxon>Melampsoraceae</taxon>
        <taxon>Melampsora</taxon>
    </lineage>
</organism>
<dbReference type="HOGENOM" id="CLU_402825_0_0_1"/>
<dbReference type="AlphaFoldDB" id="F4RJ99"/>
<dbReference type="RefSeq" id="XP_007409444.1">
    <property type="nucleotide sequence ID" value="XM_007409382.1"/>
</dbReference>
<accession>F4RJ99</accession>
<evidence type="ECO:0000313" key="3">
    <source>
        <dbReference type="Proteomes" id="UP000001072"/>
    </source>
</evidence>
<feature type="region of interest" description="Disordered" evidence="1">
    <location>
        <begin position="367"/>
        <end position="397"/>
    </location>
</feature>
<keyword evidence="3" id="KW-1185">Reference proteome</keyword>